<proteinExistence type="predicted"/>
<accession>A0A1I7TEZ2</accession>
<evidence type="ECO:0000313" key="1">
    <source>
        <dbReference type="Proteomes" id="UP000095282"/>
    </source>
</evidence>
<organism evidence="1 2">
    <name type="scientific">Caenorhabditis tropicalis</name>
    <dbReference type="NCBI Taxonomy" id="1561998"/>
    <lineage>
        <taxon>Eukaryota</taxon>
        <taxon>Metazoa</taxon>
        <taxon>Ecdysozoa</taxon>
        <taxon>Nematoda</taxon>
        <taxon>Chromadorea</taxon>
        <taxon>Rhabditida</taxon>
        <taxon>Rhabditina</taxon>
        <taxon>Rhabditomorpha</taxon>
        <taxon>Rhabditoidea</taxon>
        <taxon>Rhabditidae</taxon>
        <taxon>Peloderinae</taxon>
        <taxon>Caenorhabditis</taxon>
    </lineage>
</organism>
<dbReference type="PANTHER" id="PTHR22898">
    <property type="entry name" value="UNCHARACTERIZED GLYCOSOL TRANSFERASE-RELATED"/>
    <property type="match status" value="1"/>
</dbReference>
<evidence type="ECO:0000313" key="2">
    <source>
        <dbReference type="WBParaSite" id="Csp11.Scaffold596.g5283.t1"/>
    </source>
</evidence>
<protein>
    <submittedName>
        <fullName evidence="2">L-Fucosyltransferase</fullName>
    </submittedName>
</protein>
<dbReference type="Proteomes" id="UP000095282">
    <property type="component" value="Unplaced"/>
</dbReference>
<name>A0A1I7TEZ2_9PELO</name>
<dbReference type="CDD" id="cd11301">
    <property type="entry name" value="Fut1_Fut2_like"/>
    <property type="match status" value="1"/>
</dbReference>
<dbReference type="PANTHER" id="PTHR22898:SF3">
    <property type="entry name" value="ALPHA-1,2-FUCOSYLTRANSFERASE-RELATED"/>
    <property type="match status" value="1"/>
</dbReference>
<reference evidence="2" key="1">
    <citation type="submission" date="2016-11" db="UniProtKB">
        <authorList>
            <consortium name="WormBaseParasite"/>
        </authorList>
    </citation>
    <scope>IDENTIFICATION</scope>
</reference>
<dbReference type="STRING" id="1561998.A0A1I7TEZ2"/>
<dbReference type="InterPro" id="IPR052501">
    <property type="entry name" value="Alpha-1-2_FucT"/>
</dbReference>
<sequence length="305" mass="34929">MNNQFEQRFQWVRGFRTKLEVLSENPPTTDFSVPTKGFLSSKLATGARLANHIFELASIFGISRQLHRKPAIFIEDSKYNSLLNTVRRVIPGLLDQFQIFDKPVPREANRVLLSKRCCVFDDPRKYENVTDEYLHLTGNFYQSWKYFDRFSSEIRNFVKPSSDFSPLPQSNDKNFISCIHIRRTDFVDGQHHSSDVNFIKPALDFIKENEKKKGNENKRMLTVIMGDDQKFEEKMYENTVIAKKGAEIKDNVEYFVSDNSPHDDLAYSRYHCDAVLITGRGGGKNCGGGNNGYGSGVIIGSARKN</sequence>
<dbReference type="AlphaFoldDB" id="A0A1I7TEZ2"/>
<dbReference type="WBParaSite" id="Csp11.Scaffold596.g5283.t1">
    <property type="protein sequence ID" value="Csp11.Scaffold596.g5283.t1"/>
    <property type="gene ID" value="Csp11.Scaffold596.g5283"/>
</dbReference>
<keyword evidence="1" id="KW-1185">Reference proteome</keyword>
<dbReference type="eggNOG" id="ENOG502TG0A">
    <property type="taxonomic scope" value="Eukaryota"/>
</dbReference>